<accession>A0AAV4U676</accession>
<proteinExistence type="predicted"/>
<dbReference type="Proteomes" id="UP001054837">
    <property type="component" value="Unassembled WGS sequence"/>
</dbReference>
<organism evidence="1 2">
    <name type="scientific">Caerostris darwini</name>
    <dbReference type="NCBI Taxonomy" id="1538125"/>
    <lineage>
        <taxon>Eukaryota</taxon>
        <taxon>Metazoa</taxon>
        <taxon>Ecdysozoa</taxon>
        <taxon>Arthropoda</taxon>
        <taxon>Chelicerata</taxon>
        <taxon>Arachnida</taxon>
        <taxon>Araneae</taxon>
        <taxon>Araneomorphae</taxon>
        <taxon>Entelegynae</taxon>
        <taxon>Araneoidea</taxon>
        <taxon>Araneidae</taxon>
        <taxon>Caerostris</taxon>
    </lineage>
</organism>
<dbReference type="EMBL" id="BPLQ01010742">
    <property type="protein sequence ID" value="GIY53206.1"/>
    <property type="molecule type" value="Genomic_DNA"/>
</dbReference>
<sequence length="99" mass="10776">MRRGFKISKSATASFEQGGLVKIEIGVILVHVGRRPAAFSEIIRILEDGTSLRTTDKGVYGGPFCKGRTNEMGNLSLNVLFKIMGTKDIQNGFLMGTLL</sequence>
<gene>
    <name evidence="1" type="ORF">CDAR_51371</name>
</gene>
<name>A0AAV4U676_9ARAC</name>
<reference evidence="1 2" key="1">
    <citation type="submission" date="2021-06" db="EMBL/GenBank/DDBJ databases">
        <title>Caerostris darwini draft genome.</title>
        <authorList>
            <person name="Kono N."/>
            <person name="Arakawa K."/>
        </authorList>
    </citation>
    <scope>NUCLEOTIDE SEQUENCE [LARGE SCALE GENOMIC DNA]</scope>
</reference>
<protein>
    <submittedName>
        <fullName evidence="1">Uncharacterized protein</fullName>
    </submittedName>
</protein>
<evidence type="ECO:0000313" key="2">
    <source>
        <dbReference type="Proteomes" id="UP001054837"/>
    </source>
</evidence>
<comment type="caution">
    <text evidence="1">The sequence shown here is derived from an EMBL/GenBank/DDBJ whole genome shotgun (WGS) entry which is preliminary data.</text>
</comment>
<evidence type="ECO:0000313" key="1">
    <source>
        <dbReference type="EMBL" id="GIY53206.1"/>
    </source>
</evidence>
<keyword evidence="2" id="KW-1185">Reference proteome</keyword>
<dbReference type="AlphaFoldDB" id="A0AAV4U676"/>